<keyword evidence="5" id="KW-1185">Reference proteome</keyword>
<dbReference type="InterPro" id="IPR051695">
    <property type="entry name" value="Phosphoglycerate_Mutase"/>
</dbReference>
<feature type="active site" description="Proton donor/acceptor" evidence="2">
    <location>
        <position position="84"/>
    </location>
</feature>
<feature type="binding site" evidence="3">
    <location>
        <position position="61"/>
    </location>
    <ligand>
        <name>substrate</name>
    </ligand>
</feature>
<dbReference type="GO" id="GO:0043456">
    <property type="term" value="P:regulation of pentose-phosphate shunt"/>
    <property type="evidence" value="ECO:0007669"/>
    <property type="project" value="TreeGrafter"/>
</dbReference>
<dbReference type="Gene3D" id="3.40.50.1240">
    <property type="entry name" value="Phosphoglycerate mutase-like"/>
    <property type="match status" value="1"/>
</dbReference>
<dbReference type="EMBL" id="JACIBY010000005">
    <property type="protein sequence ID" value="MBB3838735.1"/>
    <property type="molecule type" value="Genomic_DNA"/>
</dbReference>
<dbReference type="Pfam" id="PF00300">
    <property type="entry name" value="His_Phos_1"/>
    <property type="match status" value="1"/>
</dbReference>
<feature type="binding site" evidence="3">
    <location>
        <begin position="10"/>
        <end position="17"/>
    </location>
    <ligand>
        <name>substrate</name>
    </ligand>
</feature>
<accession>A0A7W5ZL73</accession>
<dbReference type="PROSITE" id="PS00175">
    <property type="entry name" value="PG_MUTASE"/>
    <property type="match status" value="1"/>
</dbReference>
<dbReference type="InterPro" id="IPR029033">
    <property type="entry name" value="His_PPase_superfam"/>
</dbReference>
<comment type="caution">
    <text evidence="4">The sequence shown here is derived from an EMBL/GenBank/DDBJ whole genome shotgun (WGS) entry which is preliminary data.</text>
</comment>
<feature type="active site" description="Tele-phosphohistidine intermediate" evidence="2">
    <location>
        <position position="11"/>
    </location>
</feature>
<dbReference type="GO" id="GO:0045820">
    <property type="term" value="P:negative regulation of glycolytic process"/>
    <property type="evidence" value="ECO:0007669"/>
    <property type="project" value="TreeGrafter"/>
</dbReference>
<name>A0A7W5ZL73_9BACT</name>
<organism evidence="4 5">
    <name type="scientific">Runella defluvii</name>
    <dbReference type="NCBI Taxonomy" id="370973"/>
    <lineage>
        <taxon>Bacteria</taxon>
        <taxon>Pseudomonadati</taxon>
        <taxon>Bacteroidota</taxon>
        <taxon>Cytophagia</taxon>
        <taxon>Cytophagales</taxon>
        <taxon>Spirosomataceae</taxon>
        <taxon>Runella</taxon>
    </lineage>
</organism>
<dbReference type="EC" id="5.4.2.12" evidence="4"/>
<dbReference type="InterPro" id="IPR013078">
    <property type="entry name" value="His_Pase_superF_clade-1"/>
</dbReference>
<evidence type="ECO:0000256" key="2">
    <source>
        <dbReference type="PIRSR" id="PIRSR613078-1"/>
    </source>
</evidence>
<dbReference type="SUPFAM" id="SSF53254">
    <property type="entry name" value="Phosphoglycerate mutase-like"/>
    <property type="match status" value="1"/>
</dbReference>
<evidence type="ECO:0000256" key="1">
    <source>
        <dbReference type="ARBA" id="ARBA00022801"/>
    </source>
</evidence>
<evidence type="ECO:0000256" key="3">
    <source>
        <dbReference type="PIRSR" id="PIRSR613078-2"/>
    </source>
</evidence>
<dbReference type="PANTHER" id="PTHR46517:SF1">
    <property type="entry name" value="FRUCTOSE-2,6-BISPHOSPHATASE TIGAR"/>
    <property type="match status" value="1"/>
</dbReference>
<dbReference type="Proteomes" id="UP000541352">
    <property type="component" value="Unassembled WGS sequence"/>
</dbReference>
<gene>
    <name evidence="4" type="ORF">FHS57_002741</name>
</gene>
<sequence>MSSKVIYLIRHGETDYNRRGVVQGSGIDAELNELGHAQAHAFYQTYQDVTFDKIYTSNLIRTKQSVKGFLEKGLPHEAYEGLNEISWGVREGRTPNSMDNDYYRWLIESWQKGEVELQAEGGESPVDVQSRQLPVIDLILSRPEEKTVLVAMHGRAMRVLLATIFKRPLHEMDEYLHTNLGLYLLHYDYATGSFSIQKHNDIAHLEQVPPHLLA</sequence>
<dbReference type="AlphaFoldDB" id="A0A7W5ZL73"/>
<protein>
    <submittedName>
        <fullName evidence="4">Putative phosphoglycerate mutase</fullName>
        <ecNumber evidence="4">5.4.2.12</ecNumber>
    </submittedName>
</protein>
<evidence type="ECO:0000313" key="5">
    <source>
        <dbReference type="Proteomes" id="UP000541352"/>
    </source>
</evidence>
<reference evidence="4 5" key="1">
    <citation type="submission" date="2020-08" db="EMBL/GenBank/DDBJ databases">
        <title>Genomic Encyclopedia of Type Strains, Phase IV (KMG-IV): sequencing the most valuable type-strain genomes for metagenomic binning, comparative biology and taxonomic classification.</title>
        <authorList>
            <person name="Goeker M."/>
        </authorList>
    </citation>
    <scope>NUCLEOTIDE SEQUENCE [LARGE SCALE GENOMIC DNA]</scope>
    <source>
        <strain evidence="4 5">DSM 17976</strain>
    </source>
</reference>
<dbReference type="SMART" id="SM00855">
    <property type="entry name" value="PGAM"/>
    <property type="match status" value="1"/>
</dbReference>
<dbReference type="InterPro" id="IPR001345">
    <property type="entry name" value="PG/BPGM_mutase_AS"/>
</dbReference>
<keyword evidence="4" id="KW-0413">Isomerase</keyword>
<evidence type="ECO:0000313" key="4">
    <source>
        <dbReference type="EMBL" id="MBB3838735.1"/>
    </source>
</evidence>
<dbReference type="GO" id="GO:0005829">
    <property type="term" value="C:cytosol"/>
    <property type="evidence" value="ECO:0007669"/>
    <property type="project" value="TreeGrafter"/>
</dbReference>
<keyword evidence="1" id="KW-0378">Hydrolase</keyword>
<dbReference type="GO" id="GO:0004619">
    <property type="term" value="F:phosphoglycerate mutase activity"/>
    <property type="evidence" value="ECO:0007669"/>
    <property type="project" value="UniProtKB-EC"/>
</dbReference>
<proteinExistence type="predicted"/>
<dbReference type="CDD" id="cd07067">
    <property type="entry name" value="HP_PGM_like"/>
    <property type="match status" value="1"/>
</dbReference>
<dbReference type="GO" id="GO:0004331">
    <property type="term" value="F:fructose-2,6-bisphosphate 2-phosphatase activity"/>
    <property type="evidence" value="ECO:0007669"/>
    <property type="project" value="TreeGrafter"/>
</dbReference>
<dbReference type="PANTHER" id="PTHR46517">
    <property type="entry name" value="FRUCTOSE-2,6-BISPHOSPHATASE TIGAR"/>
    <property type="match status" value="1"/>
</dbReference>
<dbReference type="RefSeq" id="WP_183974434.1">
    <property type="nucleotide sequence ID" value="NZ_JACIBY010000005.1"/>
</dbReference>